<name>A0A7W7VZK6_KITKI</name>
<evidence type="ECO:0000313" key="2">
    <source>
        <dbReference type="Proteomes" id="UP000540506"/>
    </source>
</evidence>
<dbReference type="AlphaFoldDB" id="A0A7W7VZK6"/>
<dbReference type="RefSeq" id="WP_312897558.1">
    <property type="nucleotide sequence ID" value="NZ_JACHJV010000002.1"/>
</dbReference>
<proteinExistence type="predicted"/>
<gene>
    <name evidence="1" type="ORF">FHR34_006890</name>
</gene>
<comment type="caution">
    <text evidence="1">The sequence shown here is derived from an EMBL/GenBank/DDBJ whole genome shotgun (WGS) entry which is preliminary data.</text>
</comment>
<protein>
    <submittedName>
        <fullName evidence="1">Lantibiotic modifying enzyme</fullName>
    </submittedName>
</protein>
<dbReference type="PRINTS" id="PR01950">
    <property type="entry name" value="LANCSUPER"/>
</dbReference>
<sequence length="404" mass="43320">MGALDWLLGSARNIGNRELAWTSRPSDDELNPVLYSGTSGVVLALLEGQQHFRDDRYGDAAVRGARSIAAAVEDWELSSLYFGLAGMALALRAVHDVLGDATAGDAAERAWDRVRSRFDGTRWGVQFELLGGNAGIALGALAAGDVELALLAVTPYLRTAEPTSHGVHWETRVGRPARLHHISHGTLGIAYALASVGRAADRADLVELAAAGALDVVARNEADPTGFLVPHSDPQDQPERIERYSYGWCHGPAGDAQVFRLLRDVLGDAAWSALTDRCWNTVTRSGLPQRLRPGFWDNSGRCCGTSGVLALACDRQIENGDGLDFANVLVADLMSRATVDAEGARWSNVEHRTTPSTLEPQTGWAMGNAGIVPELLRFVRASTGGDPAYVIHWPDHHAAEATGH</sequence>
<dbReference type="Proteomes" id="UP000540506">
    <property type="component" value="Unassembled WGS sequence"/>
</dbReference>
<organism evidence="1 2">
    <name type="scientific">Kitasatospora kifunensis</name>
    <name type="common">Streptomyces kifunensis</name>
    <dbReference type="NCBI Taxonomy" id="58351"/>
    <lineage>
        <taxon>Bacteria</taxon>
        <taxon>Bacillati</taxon>
        <taxon>Actinomycetota</taxon>
        <taxon>Actinomycetes</taxon>
        <taxon>Kitasatosporales</taxon>
        <taxon>Streptomycetaceae</taxon>
        <taxon>Kitasatospora</taxon>
    </lineage>
</organism>
<accession>A0A7W7VZK6</accession>
<dbReference type="SUPFAM" id="SSF158745">
    <property type="entry name" value="LanC-like"/>
    <property type="match status" value="1"/>
</dbReference>
<evidence type="ECO:0000313" key="1">
    <source>
        <dbReference type="EMBL" id="MBB4927795.1"/>
    </source>
</evidence>
<dbReference type="EMBL" id="JACHJV010000002">
    <property type="protein sequence ID" value="MBB4927795.1"/>
    <property type="molecule type" value="Genomic_DNA"/>
</dbReference>
<dbReference type="SMART" id="SM01260">
    <property type="entry name" value="LANC_like"/>
    <property type="match status" value="1"/>
</dbReference>
<dbReference type="CDD" id="cd04434">
    <property type="entry name" value="LanC_like"/>
    <property type="match status" value="1"/>
</dbReference>
<dbReference type="GO" id="GO:0031179">
    <property type="term" value="P:peptide modification"/>
    <property type="evidence" value="ECO:0007669"/>
    <property type="project" value="InterPro"/>
</dbReference>
<dbReference type="InterPro" id="IPR007822">
    <property type="entry name" value="LANC-like"/>
</dbReference>
<keyword evidence="2" id="KW-1185">Reference proteome</keyword>
<reference evidence="1 2" key="1">
    <citation type="submission" date="2020-08" db="EMBL/GenBank/DDBJ databases">
        <title>Sequencing the genomes of 1000 actinobacteria strains.</title>
        <authorList>
            <person name="Klenk H.-P."/>
        </authorList>
    </citation>
    <scope>NUCLEOTIDE SEQUENCE [LARGE SCALE GENOMIC DNA]</scope>
    <source>
        <strain evidence="1 2">DSM 41654</strain>
    </source>
</reference>
<dbReference type="Pfam" id="PF05147">
    <property type="entry name" value="LANC_like"/>
    <property type="match status" value="2"/>
</dbReference>
<dbReference type="Gene3D" id="1.50.10.20">
    <property type="match status" value="1"/>
</dbReference>